<evidence type="ECO:0000256" key="1">
    <source>
        <dbReference type="ARBA" id="ARBA00006484"/>
    </source>
</evidence>
<dbReference type="Pfam" id="PF13561">
    <property type="entry name" value="adh_short_C2"/>
    <property type="match status" value="1"/>
</dbReference>
<dbReference type="OrthoDB" id="9803333at2"/>
<dbReference type="Proteomes" id="UP000295493">
    <property type="component" value="Unassembled WGS sequence"/>
</dbReference>
<dbReference type="SMART" id="SM00822">
    <property type="entry name" value="PKS_KR"/>
    <property type="match status" value="1"/>
</dbReference>
<dbReference type="AlphaFoldDB" id="A0A4R6FMS2"/>
<organism evidence="3 4">
    <name type="scientific">Stakelama pacifica</name>
    <dbReference type="NCBI Taxonomy" id="517720"/>
    <lineage>
        <taxon>Bacteria</taxon>
        <taxon>Pseudomonadati</taxon>
        <taxon>Pseudomonadota</taxon>
        <taxon>Alphaproteobacteria</taxon>
        <taxon>Sphingomonadales</taxon>
        <taxon>Sphingomonadaceae</taxon>
        <taxon>Stakelama</taxon>
    </lineage>
</organism>
<evidence type="ECO:0000259" key="2">
    <source>
        <dbReference type="SMART" id="SM00822"/>
    </source>
</evidence>
<reference evidence="3 4" key="1">
    <citation type="submission" date="2019-03" db="EMBL/GenBank/DDBJ databases">
        <title>Genomic Encyclopedia of Type Strains, Phase IV (KMG-IV): sequencing the most valuable type-strain genomes for metagenomic binning, comparative biology and taxonomic classification.</title>
        <authorList>
            <person name="Goeker M."/>
        </authorList>
    </citation>
    <scope>NUCLEOTIDE SEQUENCE [LARGE SCALE GENOMIC DNA]</scope>
    <source>
        <strain evidence="3 4">DSM 25059</strain>
    </source>
</reference>
<dbReference type="FunFam" id="3.40.50.720:FF:000084">
    <property type="entry name" value="Short-chain dehydrogenase reductase"/>
    <property type="match status" value="1"/>
</dbReference>
<dbReference type="RefSeq" id="WP_133495382.1">
    <property type="nucleotide sequence ID" value="NZ_BMLU01000005.1"/>
</dbReference>
<dbReference type="InterPro" id="IPR057326">
    <property type="entry name" value="KR_dom"/>
</dbReference>
<gene>
    <name evidence="3" type="ORF">EV664_10519</name>
</gene>
<protein>
    <submittedName>
        <fullName evidence="3">NAD(P)-dependent dehydrogenase (Short-subunit alcohol dehydrogenase family)</fullName>
    </submittedName>
</protein>
<dbReference type="PANTHER" id="PTHR42760">
    <property type="entry name" value="SHORT-CHAIN DEHYDROGENASES/REDUCTASES FAMILY MEMBER"/>
    <property type="match status" value="1"/>
</dbReference>
<dbReference type="Gene3D" id="3.40.50.720">
    <property type="entry name" value="NAD(P)-binding Rossmann-like Domain"/>
    <property type="match status" value="1"/>
</dbReference>
<dbReference type="InterPro" id="IPR002347">
    <property type="entry name" value="SDR_fam"/>
</dbReference>
<evidence type="ECO:0000313" key="4">
    <source>
        <dbReference type="Proteomes" id="UP000295493"/>
    </source>
</evidence>
<dbReference type="SUPFAM" id="SSF51735">
    <property type="entry name" value="NAD(P)-binding Rossmann-fold domains"/>
    <property type="match status" value="1"/>
</dbReference>
<dbReference type="CDD" id="cd05233">
    <property type="entry name" value="SDR_c"/>
    <property type="match status" value="1"/>
</dbReference>
<dbReference type="EMBL" id="SNWD01000005">
    <property type="protein sequence ID" value="TDN82823.1"/>
    <property type="molecule type" value="Genomic_DNA"/>
</dbReference>
<comment type="similarity">
    <text evidence="1">Belongs to the short-chain dehydrogenases/reductases (SDR) family.</text>
</comment>
<proteinExistence type="inferred from homology"/>
<comment type="caution">
    <text evidence="3">The sequence shown here is derived from an EMBL/GenBank/DDBJ whole genome shotgun (WGS) entry which is preliminary data.</text>
</comment>
<feature type="domain" description="Ketoreductase" evidence="2">
    <location>
        <begin position="8"/>
        <end position="187"/>
    </location>
</feature>
<accession>A0A4R6FMS2</accession>
<evidence type="ECO:0000313" key="3">
    <source>
        <dbReference type="EMBL" id="TDN82823.1"/>
    </source>
</evidence>
<dbReference type="InterPro" id="IPR036291">
    <property type="entry name" value="NAD(P)-bd_dom_sf"/>
</dbReference>
<name>A0A4R6FMS2_9SPHN</name>
<keyword evidence="4" id="KW-1185">Reference proteome</keyword>
<dbReference type="PRINTS" id="PR00081">
    <property type="entry name" value="GDHRDH"/>
</dbReference>
<dbReference type="GO" id="GO:0016616">
    <property type="term" value="F:oxidoreductase activity, acting on the CH-OH group of donors, NAD or NADP as acceptor"/>
    <property type="evidence" value="ECO:0007669"/>
    <property type="project" value="TreeGrafter"/>
</dbReference>
<sequence length="247" mass="25077">MRIDLTAKVALVTGGSSGIGFAIAKQLTECGAAVAITGRTRDTIDSAASSIGGGCLPIVADVTQADEMDAAVQRIGETLGGLHIVVANAGVGANAPLGEIDDQKFEKVVGTNLKGVLNTVQSALPMLGHGASIVLMGSTGSFEAPSTMSVYGATKAGMRAFAKTWIKDIKGRGIRINVVSPGAIDTPSLRDALGSDGDSAIDALNERSPIGRIGTPEEVANVVAFFASDSASYINGEELYVDGGLKV</sequence>